<feature type="coiled-coil region" evidence="1">
    <location>
        <begin position="24"/>
        <end position="76"/>
    </location>
</feature>
<protein>
    <submittedName>
        <fullName evidence="2">Uncharacterized protein</fullName>
    </submittedName>
</protein>
<keyword evidence="1" id="KW-0175">Coiled coil</keyword>
<organism evidence="2 3">
    <name type="scientific">Neocallimastix californiae</name>
    <dbReference type="NCBI Taxonomy" id="1754190"/>
    <lineage>
        <taxon>Eukaryota</taxon>
        <taxon>Fungi</taxon>
        <taxon>Fungi incertae sedis</taxon>
        <taxon>Chytridiomycota</taxon>
        <taxon>Chytridiomycota incertae sedis</taxon>
        <taxon>Neocallimastigomycetes</taxon>
        <taxon>Neocallimastigales</taxon>
        <taxon>Neocallimastigaceae</taxon>
        <taxon>Neocallimastix</taxon>
    </lineage>
</organism>
<dbReference type="Gene3D" id="1.20.890.10">
    <property type="entry name" value="cAMP-dependent protein kinase regulatory subunit, dimerization-anchoring domain"/>
    <property type="match status" value="1"/>
</dbReference>
<reference evidence="2 3" key="1">
    <citation type="submission" date="2016-08" db="EMBL/GenBank/DDBJ databases">
        <title>A Parts List for Fungal Cellulosomes Revealed by Comparative Genomics.</title>
        <authorList>
            <consortium name="DOE Joint Genome Institute"/>
            <person name="Haitjema C.H."/>
            <person name="Gilmore S.P."/>
            <person name="Henske J.K."/>
            <person name="Solomon K.V."/>
            <person name="De Groot R."/>
            <person name="Kuo A."/>
            <person name="Mondo S.J."/>
            <person name="Salamov A.A."/>
            <person name="Labutti K."/>
            <person name="Zhao Z."/>
            <person name="Chiniquy J."/>
            <person name="Barry K."/>
            <person name="Brewer H.M."/>
            <person name="Purvine S.O."/>
            <person name="Wright A.T."/>
            <person name="Boxma B."/>
            <person name="Van Alen T."/>
            <person name="Hackstein J.H."/>
            <person name="Baker S.E."/>
            <person name="Grigoriev I.V."/>
            <person name="O'Malley M.A."/>
        </authorList>
    </citation>
    <scope>NUCLEOTIDE SEQUENCE [LARGE SCALE GENOMIC DNA]</scope>
    <source>
        <strain evidence="2 3">G1</strain>
    </source>
</reference>
<sequence length="230" mass="26989">MSSETVDIINVNIKKGEEEATSSSNTINDEMLNTEENLNEVKEEEEETVNYNLSNLKSLLSQQDLLKKHLSELKKNSIDNIYNENKEFLDYFHEKYDTNIYGDNSSDNELKKLQKKKYTYLNSTESIEDYNRPLLNVSKAYDDKKLKEKEENEQKYRTLSYGLSNDSSEDNIDPKEYLKKNIFNVLMPGIEELLLNIKKNEEGQGKEIKDPINWLANYLKNNNPYKNKNE</sequence>
<accession>A0A1Y2AVE4</accession>
<name>A0A1Y2AVE4_9FUNG</name>
<gene>
    <name evidence="2" type="ORF">LY90DRAFT_674541</name>
</gene>
<dbReference type="OrthoDB" id="199400at2759"/>
<keyword evidence="3" id="KW-1185">Reference proteome</keyword>
<comment type="caution">
    <text evidence="2">The sequence shown here is derived from an EMBL/GenBank/DDBJ whole genome shotgun (WGS) entry which is preliminary data.</text>
</comment>
<evidence type="ECO:0000256" key="1">
    <source>
        <dbReference type="SAM" id="Coils"/>
    </source>
</evidence>
<proteinExistence type="predicted"/>
<evidence type="ECO:0000313" key="3">
    <source>
        <dbReference type="Proteomes" id="UP000193920"/>
    </source>
</evidence>
<dbReference type="AlphaFoldDB" id="A0A1Y2AVE4"/>
<evidence type="ECO:0000313" key="2">
    <source>
        <dbReference type="EMBL" id="ORY26529.1"/>
    </source>
</evidence>
<dbReference type="EMBL" id="MCOG01000201">
    <property type="protein sequence ID" value="ORY26529.1"/>
    <property type="molecule type" value="Genomic_DNA"/>
</dbReference>
<dbReference type="Proteomes" id="UP000193920">
    <property type="component" value="Unassembled WGS sequence"/>
</dbReference>